<protein>
    <recommendedName>
        <fullName evidence="5">SHOCT domain-containing protein</fullName>
    </recommendedName>
</protein>
<dbReference type="EMBL" id="BJVI01000046">
    <property type="protein sequence ID" value="GEL19775.1"/>
    <property type="molecule type" value="Genomic_DNA"/>
</dbReference>
<dbReference type="AlphaFoldDB" id="A0A511D4S5"/>
<feature type="transmembrane region" description="Helical" evidence="2">
    <location>
        <begin position="185"/>
        <end position="204"/>
    </location>
</feature>
<feature type="transmembrane region" description="Helical" evidence="2">
    <location>
        <begin position="262"/>
        <end position="281"/>
    </location>
</feature>
<dbReference type="RefSeq" id="WP_051233423.1">
    <property type="nucleotide sequence ID" value="NZ_AUII01000036.1"/>
</dbReference>
<keyword evidence="2" id="KW-0812">Transmembrane</keyword>
<reference evidence="3 4" key="1">
    <citation type="submission" date="2019-07" db="EMBL/GenBank/DDBJ databases">
        <title>Whole genome shotgun sequence of Pseudonocardia asaccharolytica NBRC 16224.</title>
        <authorList>
            <person name="Hosoyama A."/>
            <person name="Uohara A."/>
            <person name="Ohji S."/>
            <person name="Ichikawa N."/>
        </authorList>
    </citation>
    <scope>NUCLEOTIDE SEQUENCE [LARGE SCALE GENOMIC DNA]</scope>
    <source>
        <strain evidence="3 4">NBRC 16224</strain>
    </source>
</reference>
<feature type="compositionally biased region" description="Pro residues" evidence="1">
    <location>
        <begin position="469"/>
        <end position="483"/>
    </location>
</feature>
<organism evidence="3 4">
    <name type="scientific">Pseudonocardia asaccharolytica DSM 44247 = NBRC 16224</name>
    <dbReference type="NCBI Taxonomy" id="1123024"/>
    <lineage>
        <taxon>Bacteria</taxon>
        <taxon>Bacillati</taxon>
        <taxon>Actinomycetota</taxon>
        <taxon>Actinomycetes</taxon>
        <taxon>Pseudonocardiales</taxon>
        <taxon>Pseudonocardiaceae</taxon>
        <taxon>Pseudonocardia</taxon>
    </lineage>
</organism>
<evidence type="ECO:0008006" key="5">
    <source>
        <dbReference type="Google" id="ProtNLM"/>
    </source>
</evidence>
<sequence>MRRFVVGLLILVSALALLGSSTSLWTRRHVVNTEIFVAGTEAILTDPAVQARIETGVVATIMTNPEVQQAIDEAVAALPPRLQAFRPALEDGARTLLGRGVHALLTSPAFAALTSAALRSAQTQLINGQSVEFTLGQAKALVPADSRTGLAGQVLALIPDNVGITVLTKEQAPQVYTAIDLLKSLWLWVGLIAIAALIGALVVSRRRWQTLRAWAVTTGAFGLLIVLVMAVARGPLLGQVKPINVAAADAIYQGITGSLRSWTLWLVLIMAGIVAVTLLWGRIGIIPAIRRGSHAVRAQAAHYREERAVRAAAAELNPEATGPAPRAPAESWPHRVAAGVQAFVDGLNLPERLAALAGFLRRNLRVARWTGVAVGALVLLFWPSPTLSVLIWVAAFVALYIGLIELVLAIAARAPGATGEAAADEVAAPGGGVGAGVSPASDGAHTRELVTAQAAPAGGGAPALAPLEAPTPPEPPSAPPPHRPAVTPEDLSAMGGRLDLLMRLGDARSAGVLTEEEFATEKANLLAL</sequence>
<dbReference type="OrthoDB" id="5181844at2"/>
<feature type="transmembrane region" description="Helical" evidence="2">
    <location>
        <begin position="211"/>
        <end position="232"/>
    </location>
</feature>
<accession>A0A511D4S5</accession>
<keyword evidence="2" id="KW-1133">Transmembrane helix</keyword>
<proteinExistence type="predicted"/>
<dbReference type="STRING" id="1123024.GCA_000423625_04530"/>
<comment type="caution">
    <text evidence="3">The sequence shown here is derived from an EMBL/GenBank/DDBJ whole genome shotgun (WGS) entry which is preliminary data.</text>
</comment>
<name>A0A511D4S5_9PSEU</name>
<evidence type="ECO:0000313" key="3">
    <source>
        <dbReference type="EMBL" id="GEL19775.1"/>
    </source>
</evidence>
<gene>
    <name evidence="3" type="ORF">PA7_36120</name>
</gene>
<evidence type="ECO:0000256" key="1">
    <source>
        <dbReference type="SAM" id="MobiDB-lite"/>
    </source>
</evidence>
<keyword evidence="4" id="KW-1185">Reference proteome</keyword>
<feature type="transmembrane region" description="Helical" evidence="2">
    <location>
        <begin position="366"/>
        <end position="383"/>
    </location>
</feature>
<keyword evidence="2" id="KW-0472">Membrane</keyword>
<dbReference type="Proteomes" id="UP000321328">
    <property type="component" value="Unassembled WGS sequence"/>
</dbReference>
<feature type="transmembrane region" description="Helical" evidence="2">
    <location>
        <begin position="389"/>
        <end position="411"/>
    </location>
</feature>
<evidence type="ECO:0000313" key="4">
    <source>
        <dbReference type="Proteomes" id="UP000321328"/>
    </source>
</evidence>
<feature type="region of interest" description="Disordered" evidence="1">
    <location>
        <begin position="460"/>
        <end position="490"/>
    </location>
</feature>
<evidence type="ECO:0000256" key="2">
    <source>
        <dbReference type="SAM" id="Phobius"/>
    </source>
</evidence>